<dbReference type="Ensembl" id="ENSOCUT00000002587.3">
    <property type="protein sequence ID" value="ENSOCUP00000002235.3"/>
    <property type="gene ID" value="ENSOCUG00000002586.3"/>
</dbReference>
<reference evidence="3 4" key="1">
    <citation type="journal article" date="2011" name="Nature">
        <title>A high-resolution map of human evolutionary constraint using 29 mammals.</title>
        <authorList>
            <person name="Lindblad-Toh K."/>
            <person name="Garber M."/>
            <person name="Zuk O."/>
            <person name="Lin M.F."/>
            <person name="Parker B.J."/>
            <person name="Washietl S."/>
            <person name="Kheradpour P."/>
            <person name="Ernst J."/>
            <person name="Jordan G."/>
            <person name="Mauceli E."/>
            <person name="Ward L.D."/>
            <person name="Lowe C.B."/>
            <person name="Holloway A.K."/>
            <person name="Clamp M."/>
            <person name="Gnerre S."/>
            <person name="Alfoldi J."/>
            <person name="Beal K."/>
            <person name="Chang J."/>
            <person name="Clawson H."/>
            <person name="Cuff J."/>
            <person name="Di Palma F."/>
            <person name="Fitzgerald S."/>
            <person name="Flicek P."/>
            <person name="Guttman M."/>
            <person name="Hubisz M.J."/>
            <person name="Jaffe D.B."/>
            <person name="Jungreis I."/>
            <person name="Kent W.J."/>
            <person name="Kostka D."/>
            <person name="Lara M."/>
            <person name="Martins A.L."/>
            <person name="Massingham T."/>
            <person name="Moltke I."/>
            <person name="Raney B.J."/>
            <person name="Rasmussen M.D."/>
            <person name="Robinson J."/>
            <person name="Stark A."/>
            <person name="Vilella A.J."/>
            <person name="Wen J."/>
            <person name="Xie X."/>
            <person name="Zody M.C."/>
            <person name="Baldwin J."/>
            <person name="Bloom T."/>
            <person name="Chin C.W."/>
            <person name="Heiman D."/>
            <person name="Nicol R."/>
            <person name="Nusbaum C."/>
            <person name="Young S."/>
            <person name="Wilkinson J."/>
            <person name="Worley K.C."/>
            <person name="Kovar C.L."/>
            <person name="Muzny D.M."/>
            <person name="Gibbs R.A."/>
            <person name="Cree A."/>
            <person name="Dihn H.H."/>
            <person name="Fowler G."/>
            <person name="Jhangiani S."/>
            <person name="Joshi V."/>
            <person name="Lee S."/>
            <person name="Lewis L.R."/>
            <person name="Nazareth L.V."/>
            <person name="Okwuonu G."/>
            <person name="Santibanez J."/>
            <person name="Warren W.C."/>
            <person name="Mardis E.R."/>
            <person name="Weinstock G.M."/>
            <person name="Wilson R.K."/>
            <person name="Delehaunty K."/>
            <person name="Dooling D."/>
            <person name="Fronik C."/>
            <person name="Fulton L."/>
            <person name="Fulton B."/>
            <person name="Graves T."/>
            <person name="Minx P."/>
            <person name="Sodergren E."/>
            <person name="Birney E."/>
            <person name="Margulies E.H."/>
            <person name="Herrero J."/>
            <person name="Green E.D."/>
            <person name="Haussler D."/>
            <person name="Siepel A."/>
            <person name="Goldman N."/>
            <person name="Pollard K.S."/>
            <person name="Pedersen J.S."/>
            <person name="Lander E.S."/>
            <person name="Kellis M."/>
        </authorList>
    </citation>
    <scope>NUCLEOTIDE SEQUENCE [LARGE SCALE GENOMIC DNA]</scope>
    <source>
        <strain evidence="3 4">Thorbecke inbred</strain>
    </source>
</reference>
<keyword evidence="4" id="KW-1185">Reference proteome</keyword>
<evidence type="ECO:0000313" key="3">
    <source>
        <dbReference type="Ensembl" id="ENSOCUP00000002235.3"/>
    </source>
</evidence>
<feature type="compositionally biased region" description="Low complexity" evidence="1">
    <location>
        <begin position="178"/>
        <end position="194"/>
    </location>
</feature>
<protein>
    <submittedName>
        <fullName evidence="3">Amelotin</fullName>
    </submittedName>
</protein>
<sequence>MKTAILLFCLLGSTQSLPQLNPALELPPTKQAPDQETPLNQQQPTQVFPSLSLIPLTQMLTLGPAPRLLNPAAGMAPGAQTLPLTLEKLDGQQQLQPQILPIIVAQLGTQGTILSSEEVPHIFTGLLLHPLFTSQTAANADSQDEVLPTGQAGVNPAIRATPADDDIGVTTPAGIQRSTPVTEETTSESPKGIQ</sequence>
<evidence type="ECO:0000256" key="2">
    <source>
        <dbReference type="SAM" id="SignalP"/>
    </source>
</evidence>
<name>G1SHV5_RABIT</name>
<feature type="signal peptide" evidence="2">
    <location>
        <begin position="1"/>
        <end position="16"/>
    </location>
</feature>
<evidence type="ECO:0000313" key="4">
    <source>
        <dbReference type="Proteomes" id="UP000001811"/>
    </source>
</evidence>
<dbReference type="PANTHER" id="PTHR36858:SF1">
    <property type="entry name" value="AMELOTIN"/>
    <property type="match status" value="1"/>
</dbReference>
<organism evidence="3 4">
    <name type="scientific">Oryctolagus cuniculus</name>
    <name type="common">Rabbit</name>
    <dbReference type="NCBI Taxonomy" id="9986"/>
    <lineage>
        <taxon>Eukaryota</taxon>
        <taxon>Metazoa</taxon>
        <taxon>Chordata</taxon>
        <taxon>Craniata</taxon>
        <taxon>Vertebrata</taxon>
        <taxon>Euteleostomi</taxon>
        <taxon>Mammalia</taxon>
        <taxon>Eutheria</taxon>
        <taxon>Euarchontoglires</taxon>
        <taxon>Glires</taxon>
        <taxon>Lagomorpha</taxon>
        <taxon>Leporidae</taxon>
        <taxon>Oryctolagus</taxon>
    </lineage>
</organism>
<dbReference type="STRING" id="9986.ENSOCUP00000002235"/>
<dbReference type="InterPro" id="IPR031501">
    <property type="entry name" value="Amelotin"/>
</dbReference>
<feature type="chain" id="PRO_5023856751" evidence="2">
    <location>
        <begin position="17"/>
        <end position="194"/>
    </location>
</feature>
<dbReference type="FunCoup" id="G1SHV5">
    <property type="interactions" value="3"/>
</dbReference>
<dbReference type="PaxDb" id="9986-ENSOCUP00000025059"/>
<evidence type="ECO:0000256" key="1">
    <source>
        <dbReference type="SAM" id="MobiDB-lite"/>
    </source>
</evidence>
<dbReference type="GO" id="GO:0005604">
    <property type="term" value="C:basement membrane"/>
    <property type="evidence" value="ECO:0007669"/>
    <property type="project" value="Ensembl"/>
</dbReference>
<dbReference type="Pfam" id="PF15757">
    <property type="entry name" value="Amelotin"/>
    <property type="match status" value="1"/>
</dbReference>
<keyword evidence="2" id="KW-0732">Signal</keyword>
<accession>G1SHV5</accession>
<dbReference type="AlphaFoldDB" id="G1SHV5"/>
<dbReference type="InParanoid" id="G1SHV5"/>
<gene>
    <name evidence="3" type="primary">AMTN</name>
</gene>
<reference evidence="3" key="3">
    <citation type="submission" date="2025-09" db="UniProtKB">
        <authorList>
            <consortium name="Ensembl"/>
        </authorList>
    </citation>
    <scope>IDENTIFICATION</scope>
    <source>
        <strain evidence="3">Thorbecke</strain>
    </source>
</reference>
<feature type="compositionally biased region" description="Polar residues" evidence="1">
    <location>
        <begin position="32"/>
        <end position="42"/>
    </location>
</feature>
<feature type="region of interest" description="Disordered" evidence="1">
    <location>
        <begin position="21"/>
        <end position="42"/>
    </location>
</feature>
<dbReference type="GeneTree" id="ENSGT00390000006715"/>
<feature type="region of interest" description="Disordered" evidence="1">
    <location>
        <begin position="153"/>
        <end position="194"/>
    </location>
</feature>
<dbReference type="GO" id="GO:0042475">
    <property type="term" value="P:odontogenesis of dentin-containing tooth"/>
    <property type="evidence" value="ECO:0007669"/>
    <property type="project" value="Ensembl"/>
</dbReference>
<dbReference type="GO" id="GO:0070175">
    <property type="term" value="P:positive regulation of enamel mineralization"/>
    <property type="evidence" value="ECO:0007669"/>
    <property type="project" value="Ensembl"/>
</dbReference>
<dbReference type="Proteomes" id="UP000001811">
    <property type="component" value="Chromosome 15"/>
</dbReference>
<dbReference type="GO" id="GO:0005911">
    <property type="term" value="C:cell-cell junction"/>
    <property type="evidence" value="ECO:0007669"/>
    <property type="project" value="Ensembl"/>
</dbReference>
<dbReference type="EMBL" id="AAGW02023101">
    <property type="status" value="NOT_ANNOTATED_CDS"/>
    <property type="molecule type" value="Genomic_DNA"/>
</dbReference>
<reference evidence="3" key="2">
    <citation type="submission" date="2025-08" db="UniProtKB">
        <authorList>
            <consortium name="Ensembl"/>
        </authorList>
    </citation>
    <scope>IDENTIFICATION</scope>
    <source>
        <strain evidence="3">Thorbecke</strain>
    </source>
</reference>
<dbReference type="PANTHER" id="PTHR36858">
    <property type="entry name" value="AMELOTIN"/>
    <property type="match status" value="1"/>
</dbReference>
<proteinExistence type="predicted"/>